<feature type="active site" evidence="9">
    <location>
        <position position="111"/>
    </location>
</feature>
<dbReference type="OrthoDB" id="9810259at2"/>
<comment type="similarity">
    <text evidence="1 9 11">Belongs to the peptidase A8 family.</text>
</comment>
<dbReference type="Pfam" id="PF01252">
    <property type="entry name" value="Peptidase_A8"/>
    <property type="match status" value="1"/>
</dbReference>
<dbReference type="EC" id="3.4.23.36" evidence="9"/>
<evidence type="ECO:0000256" key="2">
    <source>
        <dbReference type="ARBA" id="ARBA00022475"/>
    </source>
</evidence>
<dbReference type="Proteomes" id="UP000007488">
    <property type="component" value="Chromosome"/>
</dbReference>
<keyword evidence="8 9" id="KW-0472">Membrane</keyword>
<dbReference type="UniPathway" id="UPA00665"/>
<evidence type="ECO:0000256" key="6">
    <source>
        <dbReference type="ARBA" id="ARBA00022801"/>
    </source>
</evidence>
<organism evidence="12 13">
    <name type="scientific">Syntrophobotulus glycolicus (strain DSM 8271 / FlGlyR)</name>
    <dbReference type="NCBI Taxonomy" id="645991"/>
    <lineage>
        <taxon>Bacteria</taxon>
        <taxon>Bacillati</taxon>
        <taxon>Bacillota</taxon>
        <taxon>Clostridia</taxon>
        <taxon>Eubacteriales</taxon>
        <taxon>Desulfitobacteriaceae</taxon>
        <taxon>Syntrophobotulus</taxon>
    </lineage>
</organism>
<dbReference type="PROSITE" id="PS00855">
    <property type="entry name" value="SPASE_II"/>
    <property type="match status" value="1"/>
</dbReference>
<name>F0T023_SYNGF</name>
<dbReference type="AlphaFoldDB" id="F0T023"/>
<evidence type="ECO:0000256" key="10">
    <source>
        <dbReference type="RuleBase" id="RU000594"/>
    </source>
</evidence>
<evidence type="ECO:0000256" key="8">
    <source>
        <dbReference type="ARBA" id="ARBA00023136"/>
    </source>
</evidence>
<comment type="catalytic activity">
    <reaction evidence="9 10">
        <text>Release of signal peptides from bacterial membrane prolipoproteins. Hydrolyzes -Xaa-Yaa-Zaa-|-(S,diacylglyceryl)Cys-, in which Xaa is hydrophobic (preferably Leu), and Yaa (Ala or Ser) and Zaa (Gly or Ala) have small, neutral side chains.</text>
        <dbReference type="EC" id="3.4.23.36"/>
    </reaction>
</comment>
<dbReference type="GO" id="GO:0005886">
    <property type="term" value="C:plasma membrane"/>
    <property type="evidence" value="ECO:0007669"/>
    <property type="project" value="UniProtKB-SubCell"/>
</dbReference>
<dbReference type="eggNOG" id="COG0597">
    <property type="taxonomic scope" value="Bacteria"/>
</dbReference>
<keyword evidence="13" id="KW-1185">Reference proteome</keyword>
<keyword evidence="2 9" id="KW-1003">Cell membrane</keyword>
<dbReference type="GO" id="GO:0004190">
    <property type="term" value="F:aspartic-type endopeptidase activity"/>
    <property type="evidence" value="ECO:0007669"/>
    <property type="project" value="UniProtKB-UniRule"/>
</dbReference>
<gene>
    <name evidence="9" type="primary">lspA</name>
    <name evidence="12" type="ordered locus">Sgly_0672</name>
</gene>
<reference evidence="13" key="2">
    <citation type="submission" date="2011-02" db="EMBL/GenBank/DDBJ databases">
        <title>The complete genome of Syntrophobotulus glycolicus DSM 8271.</title>
        <authorList>
            <person name="Lucas S."/>
            <person name="Copeland A."/>
            <person name="Lapidus A."/>
            <person name="Bruce D."/>
            <person name="Goodwin L."/>
            <person name="Pitluck S."/>
            <person name="Kyrpides N."/>
            <person name="Mavromatis K."/>
            <person name="Pagani I."/>
            <person name="Ivanova N."/>
            <person name="Mikhailova N."/>
            <person name="Chertkov O."/>
            <person name="Held B."/>
            <person name="Detter J.C."/>
            <person name="Tapia R."/>
            <person name="Han C."/>
            <person name="Land M."/>
            <person name="Hauser L."/>
            <person name="Markowitz V."/>
            <person name="Cheng J.-F."/>
            <person name="Hugenholtz P."/>
            <person name="Woyke T."/>
            <person name="Wu D."/>
            <person name="Spring S."/>
            <person name="Schroeder M."/>
            <person name="Brambilla E."/>
            <person name="Klenk H.-P."/>
            <person name="Eisen J.A."/>
        </authorList>
    </citation>
    <scope>NUCLEOTIDE SEQUENCE [LARGE SCALE GENOMIC DNA]</scope>
    <source>
        <strain evidence="13">DSM 8271 / FlGlyR</strain>
    </source>
</reference>
<comment type="function">
    <text evidence="9 10">This protein specifically catalyzes the removal of signal peptides from prolipoproteins.</text>
</comment>
<protein>
    <recommendedName>
        <fullName evidence="9">Lipoprotein signal peptidase</fullName>
        <ecNumber evidence="9">3.4.23.36</ecNumber>
    </recommendedName>
    <alternativeName>
        <fullName evidence="9">Prolipoprotein signal peptidase</fullName>
    </alternativeName>
    <alternativeName>
        <fullName evidence="9">Signal peptidase II</fullName>
        <shortName evidence="9">SPase II</shortName>
    </alternativeName>
</protein>
<comment type="pathway">
    <text evidence="9">Protein modification; lipoprotein biosynthesis (signal peptide cleavage).</text>
</comment>
<accession>F0T023</accession>
<feature type="transmembrane region" description="Helical" evidence="9">
    <location>
        <begin position="117"/>
        <end position="141"/>
    </location>
</feature>
<dbReference type="PRINTS" id="PR00781">
    <property type="entry name" value="LIPOSIGPTASE"/>
</dbReference>
<keyword evidence="5 9" id="KW-0064">Aspartyl protease</keyword>
<evidence type="ECO:0000256" key="11">
    <source>
        <dbReference type="RuleBase" id="RU004181"/>
    </source>
</evidence>
<sequence length="148" mass="16534">MYIWVTVFVVLALDRLSKMIIQANLDLGQSIPVIPGFFDLTYILNSGAAFGMLQGKTGFFILTSLLVLGGIFFFQHRLPKEEKLMRICLGMIAGGAIGNLTDRLLTGKVIDFLDFKIWSYIFNVADSMIVVGGLILVYLIYRSEKEEA</sequence>
<evidence type="ECO:0000256" key="4">
    <source>
        <dbReference type="ARBA" id="ARBA00022692"/>
    </source>
</evidence>
<dbReference type="EMBL" id="CP002547">
    <property type="protein sequence ID" value="ADY55034.1"/>
    <property type="molecule type" value="Genomic_DNA"/>
</dbReference>
<proteinExistence type="inferred from homology"/>
<dbReference type="HOGENOM" id="CLU_083252_3_4_9"/>
<feature type="transmembrane region" description="Helical" evidence="9">
    <location>
        <begin position="57"/>
        <end position="75"/>
    </location>
</feature>
<dbReference type="PANTHER" id="PTHR33695">
    <property type="entry name" value="LIPOPROTEIN SIGNAL PEPTIDASE"/>
    <property type="match status" value="1"/>
</dbReference>
<dbReference type="HAMAP" id="MF_00161">
    <property type="entry name" value="LspA"/>
    <property type="match status" value="1"/>
</dbReference>
<dbReference type="RefSeq" id="WP_013623905.1">
    <property type="nucleotide sequence ID" value="NC_015172.1"/>
</dbReference>
<keyword evidence="7 9" id="KW-1133">Transmembrane helix</keyword>
<evidence type="ECO:0000256" key="1">
    <source>
        <dbReference type="ARBA" id="ARBA00006139"/>
    </source>
</evidence>
<dbReference type="STRING" id="645991.Sgly_0672"/>
<dbReference type="PANTHER" id="PTHR33695:SF1">
    <property type="entry name" value="LIPOPROTEIN SIGNAL PEPTIDASE"/>
    <property type="match status" value="1"/>
</dbReference>
<keyword evidence="6 9" id="KW-0378">Hydrolase</keyword>
<reference evidence="12 13" key="1">
    <citation type="journal article" date="2011" name="Stand. Genomic Sci.">
        <title>Complete genome sequence of Syntrophobotulus glycolicus type strain (FlGlyR).</title>
        <authorList>
            <person name="Han C."/>
            <person name="Mwirichia R."/>
            <person name="Chertkov O."/>
            <person name="Held B."/>
            <person name="Lapidus A."/>
            <person name="Nolan M."/>
            <person name="Lucas S."/>
            <person name="Hammon N."/>
            <person name="Deshpande S."/>
            <person name="Cheng J.F."/>
            <person name="Tapia R."/>
            <person name="Goodwin L."/>
            <person name="Pitluck S."/>
            <person name="Huntemann M."/>
            <person name="Liolios K."/>
            <person name="Ivanova N."/>
            <person name="Pagani I."/>
            <person name="Mavromatis K."/>
            <person name="Ovchinikova G."/>
            <person name="Pati A."/>
            <person name="Chen A."/>
            <person name="Palaniappan K."/>
            <person name="Land M."/>
            <person name="Hauser L."/>
            <person name="Brambilla E.M."/>
            <person name="Rohde M."/>
            <person name="Spring S."/>
            <person name="Sikorski J."/>
            <person name="Goker M."/>
            <person name="Woyke T."/>
            <person name="Bristow J."/>
            <person name="Eisen J.A."/>
            <person name="Markowitz V."/>
            <person name="Hugenholtz P."/>
            <person name="Kyrpides N.C."/>
            <person name="Klenk H.P."/>
            <person name="Detter J.C."/>
        </authorList>
    </citation>
    <scope>NUCLEOTIDE SEQUENCE [LARGE SCALE GENOMIC DNA]</scope>
    <source>
        <strain evidence="13">DSM 8271 / FlGlyR</strain>
    </source>
</reference>
<dbReference type="GO" id="GO:0006508">
    <property type="term" value="P:proteolysis"/>
    <property type="evidence" value="ECO:0007669"/>
    <property type="project" value="UniProtKB-KW"/>
</dbReference>
<evidence type="ECO:0000256" key="9">
    <source>
        <dbReference type="HAMAP-Rule" id="MF_00161"/>
    </source>
</evidence>
<feature type="active site" evidence="9">
    <location>
        <position position="126"/>
    </location>
</feature>
<dbReference type="NCBIfam" id="TIGR00077">
    <property type="entry name" value="lspA"/>
    <property type="match status" value="1"/>
</dbReference>
<feature type="transmembrane region" description="Helical" evidence="9">
    <location>
        <begin position="87"/>
        <end position="105"/>
    </location>
</feature>
<keyword evidence="3 9" id="KW-0645">Protease</keyword>
<dbReference type="InterPro" id="IPR001872">
    <property type="entry name" value="Peptidase_A8"/>
</dbReference>
<evidence type="ECO:0000256" key="7">
    <source>
        <dbReference type="ARBA" id="ARBA00022989"/>
    </source>
</evidence>
<evidence type="ECO:0000313" key="12">
    <source>
        <dbReference type="EMBL" id="ADY55034.1"/>
    </source>
</evidence>
<dbReference type="KEGG" id="sgy:Sgly_0672"/>
<comment type="subcellular location">
    <subcellularLocation>
        <location evidence="9">Cell membrane</location>
        <topology evidence="9">Multi-pass membrane protein</topology>
    </subcellularLocation>
</comment>
<comment type="caution">
    <text evidence="9">Lacks conserved residue(s) required for the propagation of feature annotation.</text>
</comment>
<keyword evidence="4 9" id="KW-0812">Transmembrane</keyword>
<evidence type="ECO:0000256" key="3">
    <source>
        <dbReference type="ARBA" id="ARBA00022670"/>
    </source>
</evidence>
<evidence type="ECO:0000313" key="13">
    <source>
        <dbReference type="Proteomes" id="UP000007488"/>
    </source>
</evidence>
<evidence type="ECO:0000256" key="5">
    <source>
        <dbReference type="ARBA" id="ARBA00022750"/>
    </source>
</evidence>